<feature type="region of interest" description="Disordered" evidence="1">
    <location>
        <begin position="150"/>
        <end position="192"/>
    </location>
</feature>
<feature type="compositionally biased region" description="Basic and acidic residues" evidence="1">
    <location>
        <begin position="182"/>
        <end position="192"/>
    </location>
</feature>
<comment type="caution">
    <text evidence="2">The sequence shown here is derived from an EMBL/GenBank/DDBJ whole genome shotgun (WGS) entry which is preliminary data.</text>
</comment>
<sequence length="192" mass="21754">MLLPFETSEHEKSLDHTLPKTSTLFAKVKSLRNGELDICLSLVLSVAIEDGWDFLPILIALLFARRKAALMERTLSPRNIEEEGPLSCWGRLKYLKYPWTKRRITSNTTTSPGQKSSAIGCNITATLTRNKRKPKVPAGRRFRYSPLSYAQNFDDGSWDNDDIEDDEYPGFSSRFAPPPSRSLEEDKRQSAG</sequence>
<feature type="compositionally biased region" description="Acidic residues" evidence="1">
    <location>
        <begin position="156"/>
        <end position="168"/>
    </location>
</feature>
<protein>
    <submittedName>
        <fullName evidence="2">Uncharacterized protein</fullName>
    </submittedName>
</protein>
<dbReference type="AlphaFoldDB" id="A0A8X8DC04"/>
<name>A0A8X8DC04_POPTO</name>
<evidence type="ECO:0000313" key="3">
    <source>
        <dbReference type="Proteomes" id="UP000886885"/>
    </source>
</evidence>
<reference evidence="2" key="1">
    <citation type="journal article" date="2020" name="bioRxiv">
        <title>Hybrid origin of Populus tomentosa Carr. identified through genome sequencing and phylogenomic analysis.</title>
        <authorList>
            <person name="An X."/>
            <person name="Gao K."/>
            <person name="Chen Z."/>
            <person name="Li J."/>
            <person name="Yang X."/>
            <person name="Yang X."/>
            <person name="Zhou J."/>
            <person name="Guo T."/>
            <person name="Zhao T."/>
            <person name="Huang S."/>
            <person name="Miao D."/>
            <person name="Khan W.U."/>
            <person name="Rao P."/>
            <person name="Ye M."/>
            <person name="Lei B."/>
            <person name="Liao W."/>
            <person name="Wang J."/>
            <person name="Ji L."/>
            <person name="Li Y."/>
            <person name="Guo B."/>
            <person name="Mustafa N.S."/>
            <person name="Li S."/>
            <person name="Yun Q."/>
            <person name="Keller S.R."/>
            <person name="Mao J."/>
            <person name="Zhang R."/>
            <person name="Strauss S.H."/>
        </authorList>
    </citation>
    <scope>NUCLEOTIDE SEQUENCE</scope>
    <source>
        <strain evidence="2">GM15</strain>
        <tissue evidence="2">Leaf</tissue>
    </source>
</reference>
<gene>
    <name evidence="2" type="ORF">POTOM_007980</name>
</gene>
<keyword evidence="3" id="KW-1185">Reference proteome</keyword>
<dbReference type="EMBL" id="JAAWWB010000003">
    <property type="protein sequence ID" value="KAG6786380.1"/>
    <property type="molecule type" value="Genomic_DNA"/>
</dbReference>
<proteinExistence type="predicted"/>
<dbReference type="OrthoDB" id="689706at2759"/>
<evidence type="ECO:0000313" key="2">
    <source>
        <dbReference type="EMBL" id="KAG6786380.1"/>
    </source>
</evidence>
<organism evidence="2 3">
    <name type="scientific">Populus tomentosa</name>
    <name type="common">Chinese white poplar</name>
    <dbReference type="NCBI Taxonomy" id="118781"/>
    <lineage>
        <taxon>Eukaryota</taxon>
        <taxon>Viridiplantae</taxon>
        <taxon>Streptophyta</taxon>
        <taxon>Embryophyta</taxon>
        <taxon>Tracheophyta</taxon>
        <taxon>Spermatophyta</taxon>
        <taxon>Magnoliopsida</taxon>
        <taxon>eudicotyledons</taxon>
        <taxon>Gunneridae</taxon>
        <taxon>Pentapetalae</taxon>
        <taxon>rosids</taxon>
        <taxon>fabids</taxon>
        <taxon>Malpighiales</taxon>
        <taxon>Salicaceae</taxon>
        <taxon>Saliceae</taxon>
        <taxon>Populus</taxon>
    </lineage>
</organism>
<dbReference type="PANTHER" id="PTHR33168">
    <property type="entry name" value="STRESS INDUCED PROTEIN-RELATED"/>
    <property type="match status" value="1"/>
</dbReference>
<accession>A0A8X8DC04</accession>
<evidence type="ECO:0000256" key="1">
    <source>
        <dbReference type="SAM" id="MobiDB-lite"/>
    </source>
</evidence>
<dbReference type="Proteomes" id="UP000886885">
    <property type="component" value="Chromosome 2A"/>
</dbReference>